<protein>
    <submittedName>
        <fullName evidence="2">Uncharacterized protein</fullName>
    </submittedName>
</protein>
<dbReference type="GO" id="GO:0050660">
    <property type="term" value="F:flavin adenine dinucleotide binding"/>
    <property type="evidence" value="ECO:0000318"/>
    <property type="project" value="GO_Central"/>
</dbReference>
<evidence type="ECO:0000313" key="2">
    <source>
        <dbReference type="EnsemblMetazoa" id="XP_030855852"/>
    </source>
</evidence>
<dbReference type="GO" id="GO:0034599">
    <property type="term" value="P:cellular response to oxidative stress"/>
    <property type="evidence" value="ECO:0000318"/>
    <property type="project" value="GO_Central"/>
</dbReference>
<feature type="compositionally biased region" description="Low complexity" evidence="1">
    <location>
        <begin position="266"/>
        <end position="291"/>
    </location>
</feature>
<dbReference type="RefSeq" id="XP_030855852.1">
    <property type="nucleotide sequence ID" value="XM_030999992.1"/>
</dbReference>
<dbReference type="GO" id="GO:0046872">
    <property type="term" value="F:metal ion binding"/>
    <property type="evidence" value="ECO:0007669"/>
    <property type="project" value="UniProtKB-KW"/>
</dbReference>
<dbReference type="Gene3D" id="1.10.1410.10">
    <property type="match status" value="1"/>
</dbReference>
<dbReference type="GO" id="GO:0045454">
    <property type="term" value="P:cell redox homeostasis"/>
    <property type="evidence" value="ECO:0000318"/>
    <property type="project" value="GO_Central"/>
</dbReference>
<proteinExistence type="predicted"/>
<accession>A0A7M7PRZ6</accession>
<dbReference type="PANTHER" id="PTHR12271:SF127">
    <property type="entry name" value="SPECKLE TARGETED PIP5K1A-REGULATED POLY(A) POLYMERASE"/>
    <property type="match status" value="1"/>
</dbReference>
<feature type="region of interest" description="Disordered" evidence="1">
    <location>
        <begin position="201"/>
        <end position="293"/>
    </location>
</feature>
<dbReference type="KEGG" id="spu:100893106"/>
<dbReference type="GeneID" id="100893106"/>
<name>A0A7M7PRZ6_STRPU</name>
<dbReference type="OrthoDB" id="2274644at2759"/>
<sequence>MIGPSDYIRKSLMKGFFSFYTKCDFATNVLCPVSGTTVPLTQFKPQISSDSSSSSKEFRVGPLNIQDPLDLSHNVAMNINDKIAGKMREELRKASLTCISLRYRKQGEDLETGRIPRWGFLSLLEERDGGRRKVEGGLSVVIPLKMSQVTPEFVKRYEDAGEMKLAWCQHAENFAMRLMEDVLGISCFEESQDDDIVEMEDGVHSPQQPTEIRESTETPGMNSDASSSGTTKDNELRDGETDEDVEPARKRQRIASNLDDDEHEMSMTSSGSTCMTSPADLTSPTSSTSSVTDHEGSTVSKVICCKATHAVWVGRRKLRRKIQMEKPWGDAPIDELSKEKLVTQEILKSSAPPATALAEFKIELRRKLAADCTAVIVAFCTPQNDVNARNFAHFFDEFVARMLSHLKV</sequence>
<reference evidence="2" key="2">
    <citation type="submission" date="2021-01" db="UniProtKB">
        <authorList>
            <consortium name="EnsemblMetazoa"/>
        </authorList>
    </citation>
    <scope>IDENTIFICATION</scope>
</reference>
<dbReference type="PANTHER" id="PTHR12271">
    <property type="entry name" value="POLY A POLYMERASE CID PAP -RELATED"/>
    <property type="match status" value="1"/>
</dbReference>
<dbReference type="InParanoid" id="A0A7M7PRZ6"/>
<dbReference type="GO" id="GO:0016740">
    <property type="term" value="F:transferase activity"/>
    <property type="evidence" value="ECO:0007669"/>
    <property type="project" value="UniProtKB-KW"/>
</dbReference>
<reference evidence="3" key="1">
    <citation type="submission" date="2015-02" db="EMBL/GenBank/DDBJ databases">
        <title>Genome sequencing for Strongylocentrotus purpuratus.</title>
        <authorList>
            <person name="Murali S."/>
            <person name="Liu Y."/>
            <person name="Vee V."/>
            <person name="English A."/>
            <person name="Wang M."/>
            <person name="Skinner E."/>
            <person name="Han Y."/>
            <person name="Muzny D.M."/>
            <person name="Worley K.C."/>
            <person name="Gibbs R.A."/>
        </authorList>
    </citation>
    <scope>NUCLEOTIDE SEQUENCE</scope>
</reference>
<dbReference type="Proteomes" id="UP000007110">
    <property type="component" value="Unassembled WGS sequence"/>
</dbReference>
<dbReference type="GO" id="GO:0005739">
    <property type="term" value="C:mitochondrion"/>
    <property type="evidence" value="ECO:0000318"/>
    <property type="project" value="GO_Central"/>
</dbReference>
<evidence type="ECO:0000313" key="3">
    <source>
        <dbReference type="Proteomes" id="UP000007110"/>
    </source>
</evidence>
<dbReference type="OMA" id="CKATHAV"/>
<dbReference type="GO" id="GO:0005829">
    <property type="term" value="C:cytosol"/>
    <property type="evidence" value="ECO:0000318"/>
    <property type="project" value="GO_Central"/>
</dbReference>
<evidence type="ECO:0000256" key="1">
    <source>
        <dbReference type="SAM" id="MobiDB-lite"/>
    </source>
</evidence>
<keyword evidence="3" id="KW-1185">Reference proteome</keyword>
<dbReference type="EnsemblMetazoa" id="XM_030999992">
    <property type="protein sequence ID" value="XP_030855852"/>
    <property type="gene ID" value="LOC100893106"/>
</dbReference>
<dbReference type="GO" id="GO:0006749">
    <property type="term" value="P:glutathione metabolic process"/>
    <property type="evidence" value="ECO:0000318"/>
    <property type="project" value="GO_Central"/>
</dbReference>
<feature type="compositionally biased region" description="Polar residues" evidence="1">
    <location>
        <begin position="217"/>
        <end position="231"/>
    </location>
</feature>
<dbReference type="GO" id="GO:0004362">
    <property type="term" value="F:glutathione-disulfide reductase (NADPH) activity"/>
    <property type="evidence" value="ECO:0000318"/>
    <property type="project" value="GO_Central"/>
</dbReference>
<dbReference type="AlphaFoldDB" id="A0A7M7PRZ6"/>
<dbReference type="SUPFAM" id="SSF81631">
    <property type="entry name" value="PAP/OAS1 substrate-binding domain"/>
    <property type="match status" value="1"/>
</dbReference>
<organism evidence="2 3">
    <name type="scientific">Strongylocentrotus purpuratus</name>
    <name type="common">Purple sea urchin</name>
    <dbReference type="NCBI Taxonomy" id="7668"/>
    <lineage>
        <taxon>Eukaryota</taxon>
        <taxon>Metazoa</taxon>
        <taxon>Echinodermata</taxon>
        <taxon>Eleutherozoa</taxon>
        <taxon>Echinozoa</taxon>
        <taxon>Echinoidea</taxon>
        <taxon>Euechinoidea</taxon>
        <taxon>Echinacea</taxon>
        <taxon>Camarodonta</taxon>
        <taxon>Echinidea</taxon>
        <taxon>Strongylocentrotidae</taxon>
        <taxon>Strongylocentrotus</taxon>
    </lineage>
</organism>